<keyword evidence="4" id="KW-1185">Reference proteome</keyword>
<evidence type="ECO:0000313" key="3">
    <source>
        <dbReference type="EMBL" id="GLK01556.1"/>
    </source>
</evidence>
<feature type="transmembrane region" description="Helical" evidence="2">
    <location>
        <begin position="235"/>
        <end position="253"/>
    </location>
</feature>
<sequence>MVRPRLRSLMAEPLRSAILLPPLVCIYAFLLHWVYSTHVSPQFSYLGYRYEEPSPVAVTISVLITIGVAFALPRRLDRASSIVLWILFTVAVAPSILMAPYTSYVDEGVAIQIGFVVGATYALVALAQSPNPRPLNFHVRPRTLWIVLAVFSLVTYSLLLFTQGLRLNFLSILDVYDVRAEFADEVRRVGALGYLVTAQANVINPLLAAVGLTRRNWPLLTTAVAAQLVLYSTTGYKHVLFAVLAWAVMALLLRAHGKMTHANLIMWGASAMVLVAAVADALISTNIATSLFSRRFILTPGLFTSVYVGFFSENPQAHLGYSVLAPFVDYPYDVPPPYLIGDWIAGDPAMSSNANLFADGFANFGFLGMIGAGAVLLVYLRLLDRAAVGLPIVLVGFVTVIPSVALSNSSILTSMLSHGLVAAWLALALMGRPTAAEQEFLPRDVTRPRSRGIVEMLGDRWRKRRRALDRPSYARSLDDMAPAAAHDSVDETSGARPA</sequence>
<dbReference type="AlphaFoldDB" id="A0A9W6HRG8"/>
<proteinExistence type="predicted"/>
<feature type="transmembrane region" description="Helical" evidence="2">
    <location>
        <begin position="55"/>
        <end position="72"/>
    </location>
</feature>
<feature type="transmembrane region" description="Helical" evidence="2">
    <location>
        <begin position="143"/>
        <end position="161"/>
    </location>
</feature>
<name>A0A9W6HRG8_9MICO</name>
<comment type="caution">
    <text evidence="3">The sequence shown here is derived from an EMBL/GenBank/DDBJ whole genome shotgun (WGS) entry which is preliminary data.</text>
</comment>
<accession>A0A9W6HRG8</accession>
<feature type="transmembrane region" description="Helical" evidence="2">
    <location>
        <begin position="360"/>
        <end position="380"/>
    </location>
</feature>
<dbReference type="Proteomes" id="UP001142325">
    <property type="component" value="Unassembled WGS sequence"/>
</dbReference>
<keyword evidence="2" id="KW-1133">Transmembrane helix</keyword>
<reference evidence="3" key="2">
    <citation type="submission" date="2023-01" db="EMBL/GenBank/DDBJ databases">
        <authorList>
            <person name="Sun Q."/>
            <person name="Evtushenko L."/>
        </authorList>
    </citation>
    <scope>NUCLEOTIDE SEQUENCE</scope>
    <source>
        <strain evidence="3">VKM Ac-1958</strain>
    </source>
</reference>
<feature type="transmembrane region" description="Helical" evidence="2">
    <location>
        <begin position="16"/>
        <end position="35"/>
    </location>
</feature>
<keyword evidence="2" id="KW-0812">Transmembrane</keyword>
<gene>
    <name evidence="3" type="ORF">GCM10017596_12710</name>
</gene>
<feature type="transmembrane region" description="Helical" evidence="2">
    <location>
        <begin position="265"/>
        <end position="288"/>
    </location>
</feature>
<evidence type="ECO:0000313" key="4">
    <source>
        <dbReference type="Proteomes" id="UP001142325"/>
    </source>
</evidence>
<reference evidence="3" key="1">
    <citation type="journal article" date="2014" name="Int. J. Syst. Evol. Microbiol.">
        <title>Complete genome sequence of Corynebacterium casei LMG S-19264T (=DSM 44701T), isolated from a smear-ripened cheese.</title>
        <authorList>
            <consortium name="US DOE Joint Genome Institute (JGI-PGF)"/>
            <person name="Walter F."/>
            <person name="Albersmeier A."/>
            <person name="Kalinowski J."/>
            <person name="Ruckert C."/>
        </authorList>
    </citation>
    <scope>NUCLEOTIDE SEQUENCE</scope>
    <source>
        <strain evidence="3">VKM Ac-1958</strain>
    </source>
</reference>
<feature type="transmembrane region" description="Helical" evidence="2">
    <location>
        <begin position="109"/>
        <end position="127"/>
    </location>
</feature>
<evidence type="ECO:0000256" key="2">
    <source>
        <dbReference type="SAM" id="Phobius"/>
    </source>
</evidence>
<evidence type="ECO:0000256" key="1">
    <source>
        <dbReference type="SAM" id="MobiDB-lite"/>
    </source>
</evidence>
<protein>
    <submittedName>
        <fullName evidence="3">Uncharacterized protein</fullName>
    </submittedName>
</protein>
<feature type="transmembrane region" description="Helical" evidence="2">
    <location>
        <begin position="411"/>
        <end position="430"/>
    </location>
</feature>
<dbReference type="EMBL" id="BSET01000001">
    <property type="protein sequence ID" value="GLK01556.1"/>
    <property type="molecule type" value="Genomic_DNA"/>
</dbReference>
<feature type="region of interest" description="Disordered" evidence="1">
    <location>
        <begin position="470"/>
        <end position="498"/>
    </location>
</feature>
<feature type="transmembrane region" description="Helical" evidence="2">
    <location>
        <begin position="387"/>
        <end position="405"/>
    </location>
</feature>
<keyword evidence="2" id="KW-0472">Membrane</keyword>
<feature type="transmembrane region" description="Helical" evidence="2">
    <location>
        <begin position="84"/>
        <end position="103"/>
    </location>
</feature>
<organism evidence="3 4">
    <name type="scientific">Microbacterium keratanolyticum</name>
    <dbReference type="NCBI Taxonomy" id="67574"/>
    <lineage>
        <taxon>Bacteria</taxon>
        <taxon>Bacillati</taxon>
        <taxon>Actinomycetota</taxon>
        <taxon>Actinomycetes</taxon>
        <taxon>Micrococcales</taxon>
        <taxon>Microbacteriaceae</taxon>
        <taxon>Microbacterium</taxon>
    </lineage>
</organism>